<protein>
    <submittedName>
        <fullName evidence="7">Subtilase family protein</fullName>
    </submittedName>
</protein>
<comment type="similarity">
    <text evidence="1 5">Belongs to the peptidase S8 family.</text>
</comment>
<dbReference type="PROSITE" id="PS51892">
    <property type="entry name" value="SUBTILASE"/>
    <property type="match status" value="1"/>
</dbReference>
<evidence type="ECO:0000256" key="3">
    <source>
        <dbReference type="ARBA" id="ARBA00022801"/>
    </source>
</evidence>
<dbReference type="InterPro" id="IPR022398">
    <property type="entry name" value="Peptidase_S8_His-AS"/>
</dbReference>
<feature type="active site" description="Charge relay system" evidence="5">
    <location>
        <position position="454"/>
    </location>
</feature>
<dbReference type="InterPro" id="IPR050131">
    <property type="entry name" value="Peptidase_S8_subtilisin-like"/>
</dbReference>
<dbReference type="SUPFAM" id="SSF52743">
    <property type="entry name" value="Subtilisin-like"/>
    <property type="match status" value="1"/>
</dbReference>
<dbReference type="PROSITE" id="PS00137">
    <property type="entry name" value="SUBTILASE_HIS"/>
    <property type="match status" value="1"/>
</dbReference>
<feature type="active site" description="Charge relay system" evidence="5">
    <location>
        <position position="68"/>
    </location>
</feature>
<reference evidence="7 8" key="1">
    <citation type="submission" date="2016-10" db="EMBL/GenBank/DDBJ databases">
        <authorList>
            <person name="de Groot N.N."/>
        </authorList>
    </citation>
    <scope>NUCLEOTIDE SEQUENCE [LARGE SCALE GENOMIC DNA]</scope>
    <source>
        <strain evidence="7 8">NLAE-zl-C202</strain>
    </source>
</reference>
<feature type="active site" description="Charge relay system" evidence="5">
    <location>
        <position position="288"/>
    </location>
</feature>
<dbReference type="PANTHER" id="PTHR43806">
    <property type="entry name" value="PEPTIDASE S8"/>
    <property type="match status" value="1"/>
</dbReference>
<keyword evidence="4 5" id="KW-0720">Serine protease</keyword>
<keyword evidence="3 5" id="KW-0378">Hydrolase</keyword>
<evidence type="ECO:0000313" key="8">
    <source>
        <dbReference type="Proteomes" id="UP000183766"/>
    </source>
</evidence>
<evidence type="ECO:0000256" key="4">
    <source>
        <dbReference type="ARBA" id="ARBA00022825"/>
    </source>
</evidence>
<dbReference type="RefSeq" id="WP_055235619.1">
    <property type="nucleotide sequence ID" value="NZ_FOUM01000028.1"/>
</dbReference>
<evidence type="ECO:0000256" key="2">
    <source>
        <dbReference type="ARBA" id="ARBA00022670"/>
    </source>
</evidence>
<dbReference type="GO" id="GO:0006508">
    <property type="term" value="P:proteolysis"/>
    <property type="evidence" value="ECO:0007669"/>
    <property type="project" value="UniProtKB-KW"/>
</dbReference>
<keyword evidence="2 5" id="KW-0645">Protease</keyword>
<dbReference type="InterPro" id="IPR036852">
    <property type="entry name" value="Peptidase_S8/S53_dom_sf"/>
</dbReference>
<name>A0A174EP30_9BACE</name>
<dbReference type="InterPro" id="IPR000209">
    <property type="entry name" value="Peptidase_S8/S53_dom"/>
</dbReference>
<dbReference type="InterPro" id="IPR015500">
    <property type="entry name" value="Peptidase_S8_subtilisin-rel"/>
</dbReference>
<proteinExistence type="inferred from homology"/>
<gene>
    <name evidence="7" type="ORF">SAMN05216250_12813</name>
</gene>
<evidence type="ECO:0000313" key="7">
    <source>
        <dbReference type="EMBL" id="SFN27683.1"/>
    </source>
</evidence>
<accession>A0A174EP30</accession>
<dbReference type="InterPro" id="IPR023828">
    <property type="entry name" value="Peptidase_S8_Ser-AS"/>
</dbReference>
<organism evidence="7 8">
    <name type="scientific">Bacteroides xylanisolvens</name>
    <dbReference type="NCBI Taxonomy" id="371601"/>
    <lineage>
        <taxon>Bacteria</taxon>
        <taxon>Pseudomonadati</taxon>
        <taxon>Bacteroidota</taxon>
        <taxon>Bacteroidia</taxon>
        <taxon>Bacteroidales</taxon>
        <taxon>Bacteroidaceae</taxon>
        <taxon>Bacteroides</taxon>
    </lineage>
</organism>
<dbReference type="PANTHER" id="PTHR43806:SF11">
    <property type="entry name" value="CEREVISIN-RELATED"/>
    <property type="match status" value="1"/>
</dbReference>
<dbReference type="PROSITE" id="PS00138">
    <property type="entry name" value="SUBTILASE_SER"/>
    <property type="match status" value="1"/>
</dbReference>
<dbReference type="Pfam" id="PF00082">
    <property type="entry name" value="Peptidase_S8"/>
    <property type="match status" value="1"/>
</dbReference>
<dbReference type="EMBL" id="FOUM01000028">
    <property type="protein sequence ID" value="SFN27683.1"/>
    <property type="molecule type" value="Genomic_DNA"/>
</dbReference>
<dbReference type="Gene3D" id="3.40.50.200">
    <property type="entry name" value="Peptidase S8/S53 domain"/>
    <property type="match status" value="2"/>
</dbReference>
<sequence length="519" mass="57981">MKKFKSLLFLFIFLGISTNYLKGQIATHPSWYKLYNDTMQGINMKEALHFLQVKKLKPRQHIIVGIIDSGIDTTSVDLIPALWHNPKEKIDRKDNDKNGYVDDVHGWNFLGTKDGSFNMISAGTEEYREFKRLYPIYKNVDPETIRDTTEYAYYEIMKKKAGIMSYIKYVNYTAMKDKAYQLIDSVLATTSGMNIDTLTINGLIHLPIENETWSNACQTLFVDLFKKGKQTLWKDVHEEHRNAFALMRKRLNGIEHDADKRLLMGDNLKDSSDRFYGNSQLQAEGCEHGTFVAGVIAGQGINDKSITGVWPQARLMIIRAVPDGDEYDKDISSSIRYAADNGAKVINMSLGKYTSPDAAMVNDAIAYALKKDVLIIQAAGNNKHNIDLTSYFPSAKDTKGNSFVNYLRVGSSNQKGQPSEFSNYGAKEVDVYAPGEEITSVAVGNKYMVSQGTSIATPVVSGVAAMLRAYFPKLTAAQIKEILIKSVRPVSGLKDRCTSGGIIDALQAAKLAIEYNKKR</sequence>
<dbReference type="Proteomes" id="UP000183766">
    <property type="component" value="Unassembled WGS sequence"/>
</dbReference>
<evidence type="ECO:0000256" key="1">
    <source>
        <dbReference type="ARBA" id="ARBA00011073"/>
    </source>
</evidence>
<evidence type="ECO:0000259" key="6">
    <source>
        <dbReference type="Pfam" id="PF00082"/>
    </source>
</evidence>
<dbReference type="AlphaFoldDB" id="A0A174EP30"/>
<dbReference type="GO" id="GO:0004252">
    <property type="term" value="F:serine-type endopeptidase activity"/>
    <property type="evidence" value="ECO:0007669"/>
    <property type="project" value="UniProtKB-UniRule"/>
</dbReference>
<evidence type="ECO:0000256" key="5">
    <source>
        <dbReference type="PROSITE-ProRule" id="PRU01240"/>
    </source>
</evidence>
<dbReference type="PRINTS" id="PR00723">
    <property type="entry name" value="SUBTILISIN"/>
</dbReference>
<feature type="domain" description="Peptidase S8/S53" evidence="6">
    <location>
        <begin position="61"/>
        <end position="489"/>
    </location>
</feature>